<gene>
    <name evidence="1" type="ORF">GP486_001924</name>
</gene>
<accession>A0A9P8LFR1</accession>
<comment type="caution">
    <text evidence="1">The sequence shown here is derived from an EMBL/GenBank/DDBJ whole genome shotgun (WGS) entry which is preliminary data.</text>
</comment>
<organism evidence="1 2">
    <name type="scientific">Trichoglossum hirsutum</name>
    <dbReference type="NCBI Taxonomy" id="265104"/>
    <lineage>
        <taxon>Eukaryota</taxon>
        <taxon>Fungi</taxon>
        <taxon>Dikarya</taxon>
        <taxon>Ascomycota</taxon>
        <taxon>Pezizomycotina</taxon>
        <taxon>Geoglossomycetes</taxon>
        <taxon>Geoglossales</taxon>
        <taxon>Geoglossaceae</taxon>
        <taxon>Trichoglossum</taxon>
    </lineage>
</organism>
<evidence type="ECO:0000313" key="2">
    <source>
        <dbReference type="Proteomes" id="UP000750711"/>
    </source>
</evidence>
<name>A0A9P8LFR1_9PEZI</name>
<evidence type="ECO:0000313" key="1">
    <source>
        <dbReference type="EMBL" id="KAH0563503.1"/>
    </source>
</evidence>
<dbReference type="EMBL" id="JAGHQM010000193">
    <property type="protein sequence ID" value="KAH0563503.1"/>
    <property type="molecule type" value="Genomic_DNA"/>
</dbReference>
<reference evidence="1" key="1">
    <citation type="submission" date="2021-03" db="EMBL/GenBank/DDBJ databases">
        <title>Comparative genomics and phylogenomic investigation of the class Geoglossomycetes provide insights into ecological specialization and systematics.</title>
        <authorList>
            <person name="Melie T."/>
            <person name="Pirro S."/>
            <person name="Miller A.N."/>
            <person name="Quandt A."/>
        </authorList>
    </citation>
    <scope>NUCLEOTIDE SEQUENCE</scope>
    <source>
        <strain evidence="1">CAQ_001_2017</strain>
    </source>
</reference>
<dbReference type="Proteomes" id="UP000750711">
    <property type="component" value="Unassembled WGS sequence"/>
</dbReference>
<protein>
    <submittedName>
        <fullName evidence="1">Uncharacterized protein</fullName>
    </submittedName>
</protein>
<proteinExistence type="predicted"/>
<dbReference type="AlphaFoldDB" id="A0A9P8LFR1"/>
<sequence length="148" mass="15957">MTPRAAADWVALHGNAVISDTLRPVDIAHSPREAVITPKIGTPDWSTGVVHFALPNAPNGSTKPSRLLVDFQTVMAIAKKVEIYFGPSEVFQLSLTDEYNLEDLDVSSISASVVQPGKCGHGISLSITLWFQQPSSKVSIESVGLIFR</sequence>
<keyword evidence="2" id="KW-1185">Reference proteome</keyword>